<protein>
    <recommendedName>
        <fullName evidence="7">Myosin motor domain-containing protein</fullName>
    </recommendedName>
</protein>
<dbReference type="GO" id="GO:0007015">
    <property type="term" value="P:actin filament organization"/>
    <property type="evidence" value="ECO:0007669"/>
    <property type="project" value="TreeGrafter"/>
</dbReference>
<dbReference type="GO" id="GO:0051015">
    <property type="term" value="F:actin filament binding"/>
    <property type="evidence" value="ECO:0007669"/>
    <property type="project" value="TreeGrafter"/>
</dbReference>
<dbReference type="Gene3D" id="1.10.10.820">
    <property type="match status" value="1"/>
</dbReference>
<evidence type="ECO:0000259" key="7">
    <source>
        <dbReference type="PROSITE" id="PS51456"/>
    </source>
</evidence>
<keyword evidence="1 6" id="KW-0547">Nucleotide-binding</keyword>
<dbReference type="InterPro" id="IPR036961">
    <property type="entry name" value="Kinesin_motor_dom_sf"/>
</dbReference>
<keyword evidence="5 6" id="KW-0009">Actin-binding</keyword>
<evidence type="ECO:0000256" key="4">
    <source>
        <dbReference type="ARBA" id="ARBA00023175"/>
    </source>
</evidence>
<dbReference type="Gene3D" id="1.20.120.720">
    <property type="entry name" value="Myosin VI head, motor domain, U50 subdomain"/>
    <property type="match status" value="1"/>
</dbReference>
<dbReference type="PROSITE" id="PS51456">
    <property type="entry name" value="MYOSIN_MOTOR"/>
    <property type="match status" value="1"/>
</dbReference>
<dbReference type="InterPro" id="IPR027417">
    <property type="entry name" value="P-loop_NTPase"/>
</dbReference>
<dbReference type="PANTHER" id="PTHR13140">
    <property type="entry name" value="MYOSIN"/>
    <property type="match status" value="1"/>
</dbReference>
<dbReference type="GO" id="GO:0005737">
    <property type="term" value="C:cytoplasm"/>
    <property type="evidence" value="ECO:0007669"/>
    <property type="project" value="TreeGrafter"/>
</dbReference>
<gene>
    <name evidence="8" type="ORF">PGLA2088_LOCUS51251</name>
</gene>
<reference evidence="8" key="1">
    <citation type="submission" date="2021-02" db="EMBL/GenBank/DDBJ databases">
        <authorList>
            <person name="Dougan E. K."/>
            <person name="Rhodes N."/>
            <person name="Thang M."/>
            <person name="Chan C."/>
        </authorList>
    </citation>
    <scope>NUCLEOTIDE SEQUENCE</scope>
</reference>
<evidence type="ECO:0000256" key="3">
    <source>
        <dbReference type="ARBA" id="ARBA00023123"/>
    </source>
</evidence>
<dbReference type="GO" id="GO:0000146">
    <property type="term" value="F:microfilament motor activity"/>
    <property type="evidence" value="ECO:0007669"/>
    <property type="project" value="TreeGrafter"/>
</dbReference>
<comment type="caution">
    <text evidence="6">Lacks conserved residue(s) required for the propagation of feature annotation.</text>
</comment>
<dbReference type="GO" id="GO:0016459">
    <property type="term" value="C:myosin complex"/>
    <property type="evidence" value="ECO:0007669"/>
    <property type="project" value="UniProtKB-KW"/>
</dbReference>
<comment type="caution">
    <text evidence="8">The sequence shown here is derived from an EMBL/GenBank/DDBJ whole genome shotgun (WGS) entry which is preliminary data.</text>
</comment>
<feature type="non-terminal residue" evidence="8">
    <location>
        <position position="1"/>
    </location>
</feature>
<comment type="similarity">
    <text evidence="6">Belongs to the TRAFAC class myosin-kinesin ATPase superfamily. Myosin family.</text>
</comment>
<dbReference type="Gene3D" id="3.40.850.10">
    <property type="entry name" value="Kinesin motor domain"/>
    <property type="match status" value="1"/>
</dbReference>
<dbReference type="GO" id="GO:0005524">
    <property type="term" value="F:ATP binding"/>
    <property type="evidence" value="ECO:0007669"/>
    <property type="project" value="UniProtKB-UniRule"/>
</dbReference>
<keyword evidence="2 6" id="KW-0067">ATP-binding</keyword>
<evidence type="ECO:0000313" key="9">
    <source>
        <dbReference type="Proteomes" id="UP000626109"/>
    </source>
</evidence>
<dbReference type="InterPro" id="IPR001609">
    <property type="entry name" value="Myosin_head_motor_dom-like"/>
</dbReference>
<dbReference type="SUPFAM" id="SSF52540">
    <property type="entry name" value="P-loop containing nucleoside triphosphate hydrolases"/>
    <property type="match status" value="1"/>
</dbReference>
<evidence type="ECO:0000313" key="8">
    <source>
        <dbReference type="EMBL" id="CAE8743115.1"/>
    </source>
</evidence>
<dbReference type="PANTHER" id="PTHR13140:SF706">
    <property type="entry name" value="DILUTE CLASS UNCONVENTIONAL MYOSIN, ISOFORM C"/>
    <property type="match status" value="1"/>
</dbReference>
<dbReference type="EMBL" id="CAJNNW010037596">
    <property type="protein sequence ID" value="CAE8743115.1"/>
    <property type="molecule type" value="Genomic_DNA"/>
</dbReference>
<accession>A0A813LTL5</accession>
<name>A0A813LTL5_POLGL</name>
<dbReference type="SMART" id="SM00242">
    <property type="entry name" value="MYSc"/>
    <property type="match status" value="1"/>
</dbReference>
<dbReference type="AlphaFoldDB" id="A0A813LTL5"/>
<evidence type="ECO:0000256" key="2">
    <source>
        <dbReference type="ARBA" id="ARBA00022840"/>
    </source>
</evidence>
<dbReference type="Proteomes" id="UP000626109">
    <property type="component" value="Unassembled WGS sequence"/>
</dbReference>
<evidence type="ECO:0000256" key="1">
    <source>
        <dbReference type="ARBA" id="ARBA00022741"/>
    </source>
</evidence>
<feature type="domain" description="Myosin motor" evidence="7">
    <location>
        <begin position="1"/>
        <end position="524"/>
    </location>
</feature>
<dbReference type="PRINTS" id="PR00193">
    <property type="entry name" value="MYOSINHEAVY"/>
</dbReference>
<evidence type="ECO:0000256" key="5">
    <source>
        <dbReference type="ARBA" id="ARBA00023203"/>
    </source>
</evidence>
<feature type="binding site" evidence="6">
    <location>
        <begin position="56"/>
        <end position="63"/>
    </location>
    <ligand>
        <name>ATP</name>
        <dbReference type="ChEBI" id="CHEBI:30616"/>
    </ligand>
</feature>
<sequence length="524" mass="57413">ARFEMGLVYTYTGPMLLAVDLAPGEPSPYPHVFGAAREAYQGVWQAGVSQTVLVSGESGAGKTETTKFVMRFLALAGAGGTEDSMSVIERRVLESVPLLEALGNAKTLRNDNSSRFGKYTELQFRSGSALRGANCYLLEKVRVIGVQPGERSFHIFYQAGTRWQKASESSRVASDLAPLAAVLERGSLSAHDFVYLERSGCSELQGHDEAADFDETLAALRAFGAAEAEIEEVLAAILAVLHLGNISFVAPASNSEGSEVSNRNQADGALAITSELLGVSPEELEATLCRRVMKVVDERASHQKITQSRSVAQALEGRDALARHLYGAVFSSVVGRVNDVLGADVSQEQQLRRDLRPPFVGVLDIFGFEFFQSNSFEQLCINFTNELLQQYFNEVIFEHEALYARERVQWDPLDFPDNKAVVELLGGSGGSVLSGIFPMLDEECNLAGGSPESWCNKLQARYSASKLYQAVMKRRENFIIKHFAGPVEYESEAFLRKNKDTLTADVLECMKASSRAFVRQLGFP</sequence>
<dbReference type="Gene3D" id="1.20.58.530">
    <property type="match status" value="1"/>
</dbReference>
<proteinExistence type="inferred from homology"/>
<dbReference type="Pfam" id="PF00063">
    <property type="entry name" value="Myosin_head"/>
    <property type="match status" value="1"/>
</dbReference>
<keyword evidence="3 6" id="KW-0518">Myosin</keyword>
<keyword evidence="4 6" id="KW-0505">Motor protein</keyword>
<organism evidence="8 9">
    <name type="scientific">Polarella glacialis</name>
    <name type="common">Dinoflagellate</name>
    <dbReference type="NCBI Taxonomy" id="89957"/>
    <lineage>
        <taxon>Eukaryota</taxon>
        <taxon>Sar</taxon>
        <taxon>Alveolata</taxon>
        <taxon>Dinophyceae</taxon>
        <taxon>Suessiales</taxon>
        <taxon>Suessiaceae</taxon>
        <taxon>Polarella</taxon>
    </lineage>
</organism>
<evidence type="ECO:0000256" key="6">
    <source>
        <dbReference type="PROSITE-ProRule" id="PRU00782"/>
    </source>
</evidence>
<dbReference type="CDD" id="cd00124">
    <property type="entry name" value="MYSc"/>
    <property type="match status" value="1"/>
</dbReference>
<dbReference type="GO" id="GO:0016020">
    <property type="term" value="C:membrane"/>
    <property type="evidence" value="ECO:0007669"/>
    <property type="project" value="TreeGrafter"/>
</dbReference>